<dbReference type="Gene3D" id="3.80.20.20">
    <property type="entry name" value="Receptor L-domain"/>
    <property type="match status" value="1"/>
</dbReference>
<feature type="signal peptide" evidence="7">
    <location>
        <begin position="1"/>
        <end position="22"/>
    </location>
</feature>
<keyword evidence="9" id="KW-1185">Reference proteome</keyword>
<accession>A0AA39Z011</accession>
<gene>
    <name evidence="8" type="primary">ECM33</name>
    <name evidence="8" type="ORF">DIS24_g2690</name>
</gene>
<dbReference type="AlphaFoldDB" id="A0AA39Z011"/>
<evidence type="ECO:0000256" key="2">
    <source>
        <dbReference type="ARBA" id="ARBA00022512"/>
    </source>
</evidence>
<dbReference type="GO" id="GO:0031505">
    <property type="term" value="P:fungal-type cell wall organization"/>
    <property type="evidence" value="ECO:0007669"/>
    <property type="project" value="TreeGrafter"/>
</dbReference>
<dbReference type="SUPFAM" id="SSF52058">
    <property type="entry name" value="L domain-like"/>
    <property type="match status" value="1"/>
</dbReference>
<comment type="subcellular location">
    <subcellularLocation>
        <location evidence="1">Secreted</location>
        <location evidence="1">Cell wall</location>
    </subcellularLocation>
</comment>
<evidence type="ECO:0000313" key="8">
    <source>
        <dbReference type="EMBL" id="KAK0661316.1"/>
    </source>
</evidence>
<dbReference type="PANTHER" id="PTHR31018:SF3">
    <property type="entry name" value="RECEPTOR PROTEIN-TYROSINE KINASE"/>
    <property type="match status" value="1"/>
</dbReference>
<feature type="compositionally biased region" description="Low complexity" evidence="6">
    <location>
        <begin position="376"/>
        <end position="409"/>
    </location>
</feature>
<evidence type="ECO:0000256" key="6">
    <source>
        <dbReference type="SAM" id="MobiDB-lite"/>
    </source>
</evidence>
<keyword evidence="5" id="KW-0325">Glycoprotein</keyword>
<protein>
    <submittedName>
        <fullName evidence="8">Cell wall protein ECM33</fullName>
    </submittedName>
</protein>
<dbReference type="GO" id="GO:0009986">
    <property type="term" value="C:cell surface"/>
    <property type="evidence" value="ECO:0007669"/>
    <property type="project" value="TreeGrafter"/>
</dbReference>
<evidence type="ECO:0000313" key="9">
    <source>
        <dbReference type="Proteomes" id="UP001175001"/>
    </source>
</evidence>
<sequence length="466" mass="48913">MALKNWLRVAATSALYFSITLAAGKSPVQQPLKWHTKLIATPIDEGCDIDITINDEKDWEAKSSCTVYGGDITVGPDMITSFDLGDKLTTIENTFSVINATEMTALSASRLERVQTFEASGLTILSELNFPKLTSVDNLKLLGLPALSTLSLTYTIENFVDLEIQRTFLSSTDGIFPSGEVNSILLANNRYLYDVTMPVKRVSGALTVRDNGDKLALRLKNLEHADQITLHNLSAVDFPSLGSVSGFLTVSDNNIKDLLLPNFTSSDGFVSIRGNGDLRSLDLSALEFVNSDFIIAETPKLPNITLPNLKTVNGALYLDGNFSSIDLPAIESIEEGLWVISPDTPCDTFAEIAWMQPANGVVKGGVTLECDDSGSEKSNSSTSSGTTVGSTSTFNLDHTPSSLADSTSPATASASATASATGSATAASASAFGSAAPTTVSGSAGSRLLVGSGAILGGLMALALAL</sequence>
<feature type="chain" id="PRO_5041429473" evidence="7">
    <location>
        <begin position="23"/>
        <end position="466"/>
    </location>
</feature>
<comment type="caution">
    <text evidence="8">The sequence shown here is derived from an EMBL/GenBank/DDBJ whole genome shotgun (WGS) entry which is preliminary data.</text>
</comment>
<feature type="region of interest" description="Disordered" evidence="6">
    <location>
        <begin position="371"/>
        <end position="409"/>
    </location>
</feature>
<dbReference type="GO" id="GO:0009277">
    <property type="term" value="C:fungal-type cell wall"/>
    <property type="evidence" value="ECO:0007669"/>
    <property type="project" value="TreeGrafter"/>
</dbReference>
<keyword evidence="2" id="KW-0134">Cell wall</keyword>
<dbReference type="EMBL" id="JAUJDW010000008">
    <property type="protein sequence ID" value="KAK0661316.1"/>
    <property type="molecule type" value="Genomic_DNA"/>
</dbReference>
<dbReference type="Proteomes" id="UP001175001">
    <property type="component" value="Unassembled WGS sequence"/>
</dbReference>
<reference evidence="8" key="1">
    <citation type="submission" date="2023-06" db="EMBL/GenBank/DDBJ databases">
        <title>Multi-omics analyses reveal the molecular pathogenesis toolkit of Lasiodiplodia hormozganensis, a cross-kingdom pathogen.</title>
        <authorList>
            <person name="Felix C."/>
            <person name="Meneses R."/>
            <person name="Goncalves M.F.M."/>
            <person name="Tilleman L."/>
            <person name="Duarte A.S."/>
            <person name="Jorrin-Novo J.V."/>
            <person name="Van De Peer Y."/>
            <person name="Deforce D."/>
            <person name="Van Nieuwerburgh F."/>
            <person name="Esteves A.C."/>
            <person name="Alves A."/>
        </authorList>
    </citation>
    <scope>NUCLEOTIDE SEQUENCE</scope>
    <source>
        <strain evidence="8">CBS 339.90</strain>
    </source>
</reference>
<evidence type="ECO:0000256" key="5">
    <source>
        <dbReference type="ARBA" id="ARBA00023180"/>
    </source>
</evidence>
<dbReference type="GO" id="GO:0005886">
    <property type="term" value="C:plasma membrane"/>
    <property type="evidence" value="ECO:0007669"/>
    <property type="project" value="TreeGrafter"/>
</dbReference>
<dbReference type="PANTHER" id="PTHR31018">
    <property type="entry name" value="SPORULATION-SPECIFIC PROTEIN-RELATED"/>
    <property type="match status" value="1"/>
</dbReference>
<evidence type="ECO:0000256" key="7">
    <source>
        <dbReference type="SAM" id="SignalP"/>
    </source>
</evidence>
<keyword evidence="4 7" id="KW-0732">Signal</keyword>
<name>A0AA39Z011_9PEZI</name>
<keyword evidence="3" id="KW-0964">Secreted</keyword>
<dbReference type="InterPro" id="IPR036941">
    <property type="entry name" value="Rcpt_L-dom_sf"/>
</dbReference>
<proteinExistence type="predicted"/>
<evidence type="ECO:0000256" key="3">
    <source>
        <dbReference type="ARBA" id="ARBA00022525"/>
    </source>
</evidence>
<dbReference type="InterPro" id="IPR051648">
    <property type="entry name" value="CWI-Assembly_Regulator"/>
</dbReference>
<organism evidence="8 9">
    <name type="scientific">Lasiodiplodia hormozganensis</name>
    <dbReference type="NCBI Taxonomy" id="869390"/>
    <lineage>
        <taxon>Eukaryota</taxon>
        <taxon>Fungi</taxon>
        <taxon>Dikarya</taxon>
        <taxon>Ascomycota</taxon>
        <taxon>Pezizomycotina</taxon>
        <taxon>Dothideomycetes</taxon>
        <taxon>Dothideomycetes incertae sedis</taxon>
        <taxon>Botryosphaeriales</taxon>
        <taxon>Botryosphaeriaceae</taxon>
        <taxon>Lasiodiplodia</taxon>
    </lineage>
</organism>
<evidence type="ECO:0000256" key="1">
    <source>
        <dbReference type="ARBA" id="ARBA00004191"/>
    </source>
</evidence>
<evidence type="ECO:0000256" key="4">
    <source>
        <dbReference type="ARBA" id="ARBA00022729"/>
    </source>
</evidence>